<dbReference type="InterPro" id="IPR028941">
    <property type="entry name" value="WHIM2_dom"/>
</dbReference>
<dbReference type="GO" id="GO:0008623">
    <property type="term" value="C:CHRAC"/>
    <property type="evidence" value="ECO:0007669"/>
    <property type="project" value="TreeGrafter"/>
</dbReference>
<evidence type="ECO:0000256" key="16">
    <source>
        <dbReference type="SAM" id="MobiDB-lite"/>
    </source>
</evidence>
<feature type="coiled-coil region" evidence="15">
    <location>
        <begin position="325"/>
        <end position="375"/>
    </location>
</feature>
<comment type="subcellular location">
    <subcellularLocation>
        <location evidence="1 14">Nucleus</location>
    </subcellularLocation>
</comment>
<dbReference type="Pfam" id="PF10537">
    <property type="entry name" value="WAC_Acf1_DNA_bd"/>
    <property type="match status" value="1"/>
</dbReference>
<feature type="region of interest" description="Disordered" evidence="16">
    <location>
        <begin position="1179"/>
        <end position="1258"/>
    </location>
</feature>
<dbReference type="PROSITE" id="PS01359">
    <property type="entry name" value="ZF_PHD_1"/>
    <property type="match status" value="2"/>
</dbReference>
<dbReference type="SMART" id="SM00249">
    <property type="entry name" value="PHD"/>
    <property type="match status" value="2"/>
</dbReference>
<evidence type="ECO:0000256" key="2">
    <source>
        <dbReference type="ARBA" id="ARBA00022553"/>
    </source>
</evidence>
<feature type="compositionally biased region" description="Basic and acidic residues" evidence="16">
    <location>
        <begin position="1329"/>
        <end position="1341"/>
    </location>
</feature>
<feature type="region of interest" description="Disordered" evidence="16">
    <location>
        <begin position="147"/>
        <end position="178"/>
    </location>
</feature>
<feature type="domain" description="PHD-type" evidence="18">
    <location>
        <begin position="1131"/>
        <end position="1181"/>
    </location>
</feature>
<evidence type="ECO:0000256" key="6">
    <source>
        <dbReference type="ARBA" id="ARBA00023015"/>
    </source>
</evidence>
<accession>A0AAV2IMK8</accession>
<keyword evidence="5" id="KW-0862">Zinc</keyword>
<dbReference type="Pfam" id="PF02791">
    <property type="entry name" value="DDT"/>
    <property type="match status" value="1"/>
</dbReference>
<evidence type="ECO:0000259" key="17">
    <source>
        <dbReference type="PROSITE" id="PS50014"/>
    </source>
</evidence>
<dbReference type="GO" id="GO:0008270">
    <property type="term" value="F:zinc ion binding"/>
    <property type="evidence" value="ECO:0007669"/>
    <property type="project" value="UniProtKB-KW"/>
</dbReference>
<dbReference type="InterPro" id="IPR018359">
    <property type="entry name" value="Bromodomain_CS"/>
</dbReference>
<feature type="region of interest" description="Disordered" evidence="16">
    <location>
        <begin position="1316"/>
        <end position="1373"/>
    </location>
</feature>
<dbReference type="InterPro" id="IPR013083">
    <property type="entry name" value="Znf_RING/FYVE/PHD"/>
</dbReference>
<sequence length="1546" mass="177697">MPLLRKQPFHRQKIPEDLDPEEEVFHCKITNEIFRDYNAFFERIILCNSLVWSCAITGRSGMTFQEAEECEEKAKKNLATFQDSLKKPLLFLATLTHRSRLNDLNDDIFLFAKDRFFIGETLDYVSGNQRNPCKVIGVVPPREAKSKSNGEVIVIEDSDEDSNSTVSESKSQKKKKGGGIDPVKYQYIVKIIDSSDIETVPAITLCRKRGLYSRDRSKLFLKQHCAPYDGLWKVKEATVKKLHLAAAKFEDFFAGPLPEFQVSAVKKKNNAKRSLDVDEIDLDLEEVPAHSSKTVRSNKGQRIIAERQVAYSHIPPSEDKVLMKEKLKQQKIDDKRKTLEEKEAKKEEMRRQIEVEKMRRKEVKDKERMKKLEEKKRELELYKEWSKPRDDLECDDLKEMPEFVPVRTRVPMELFGDAVMILEFAHIFKSIFDFKQFFPKGFTWGMIESALVDHEPDGPLCDLLQMLLCALFNLQEEEADEYQELEKEKDDSVKLNEEKDDDLDEEQTTNEVIRSATIVAQFSQNTLGMPLRDTLLDQFTLSEIVRIHLMSSGAKASNKNARFRYQQRGGYTCHDDPGLELKLGDPGLVKSLATKNVFDLTPHEKAKVINTLIQQILTFAMVRDMIEESGEKLRIKKYDLKQLQWAEQRREREEQANRYKKMMEEKAREQARRMQQLMAEQSGKTTSSPEPEEKSSEQKEVEKQKEHETDTRKKAEFAKKEYEMLDEIMLLQRMVSIYPIGRDRLFRRYYFFSSLNGLFIEDHELHVPAAMLKPGVATAGAGSKLKLLPELTFQGENKENSKKSNGDDCIVISDAESDVSEKKENVAKKEEEMEVDGGSESPPVLESEKPLLGNKTQSQNPTWAFIDTSEHLEALIACLNTRGFRECALRSALQELRSILDHSLKDCPTDMLSLPEDGGEEKARIQALAMTRGISSKKAAQDALILDKAEVTMELNLRDAILDMEDRIHVGALGTLKVRNRSAWRDAILHRHYDCQSDDPLFMPPVKPHINGGHDVGGEISDVDFVARDLAKALVQIARGVEPRFMKDPLSKMTLRKRSHHLKIKRKRKMAKTQMVCSLVASLHKLKWSKVSRSLYERWEESLLSATSLSQVYLHLATLDKSIIWAKSTLETRCKLCRRKGDPEKMLLCDGCDRGHHMYCLKPPMETVPVGDWFCSECRPKQAPRSPIRKGRRKTFMESEQEESPDEAEEDEYEEEADVTGQDDDDEEELDDNDESQDSDDRQFDEEDEVDDELKENPDEDFCVGCKTPGMLICCDCCPRAYHLHCAKPPLKKVPKGKWMCQVCMGIDRTGKIKIGGGGRGGKIKGKGKSTEKLKGKERRSGSSGKYTPNDNRLFSKKETPRASPVLGRPRKHPISLLGKETTKQAKTKKVKSLSRFSLDSLDDENPMIRLMKPIMPSSKRANNQQQQLRTAEELINELIKHEDAWPFLKPVDKKLVPDYYNVIKRPMDFGTIRNKIHAFTYQKPSEMLDDVRLIFNNCIEYNNRTSPEYKAYFRLCKYFDKRVKELSLLEDVPTPVKNNRGRVSV</sequence>
<dbReference type="Pfam" id="PF15613">
    <property type="entry name" value="WSD"/>
    <property type="match status" value="1"/>
</dbReference>
<dbReference type="InterPro" id="IPR036427">
    <property type="entry name" value="Bromodomain-like_sf"/>
</dbReference>
<dbReference type="GO" id="GO:0006355">
    <property type="term" value="P:regulation of DNA-templated transcription"/>
    <property type="evidence" value="ECO:0007669"/>
    <property type="project" value="TreeGrafter"/>
</dbReference>
<evidence type="ECO:0000256" key="3">
    <source>
        <dbReference type="ARBA" id="ARBA00022723"/>
    </source>
</evidence>
<evidence type="ECO:0000259" key="20">
    <source>
        <dbReference type="PROSITE" id="PS51136"/>
    </source>
</evidence>
<feature type="compositionally biased region" description="Acidic residues" evidence="16">
    <location>
        <begin position="498"/>
        <end position="508"/>
    </location>
</feature>
<dbReference type="GO" id="GO:0000228">
    <property type="term" value="C:nuclear chromosome"/>
    <property type="evidence" value="ECO:0007669"/>
    <property type="project" value="TreeGrafter"/>
</dbReference>
<comment type="caution">
    <text evidence="21">The sequence shown here is derived from an EMBL/GenBank/DDBJ whole genome shotgun (WGS) entry which is preliminary data.</text>
</comment>
<feature type="domain" description="PHD-type" evidence="18">
    <location>
        <begin position="1260"/>
        <end position="1307"/>
    </location>
</feature>
<protein>
    <recommendedName>
        <fullName evidence="11">Bromodomain adjacent to zinc finger domain protein 1A</fullName>
    </recommendedName>
</protein>
<feature type="domain" description="Bromo" evidence="17">
    <location>
        <begin position="1440"/>
        <end position="1510"/>
    </location>
</feature>
<dbReference type="Pfam" id="PF15612">
    <property type="entry name" value="WHIM1"/>
    <property type="match status" value="1"/>
</dbReference>
<feature type="domain" description="DDT" evidence="19">
    <location>
        <begin position="412"/>
        <end position="477"/>
    </location>
</feature>
<dbReference type="InterPro" id="IPR011011">
    <property type="entry name" value="Znf_FYVE_PHD"/>
</dbReference>
<gene>
    <name evidence="21" type="ORF">GSLYS_00020259001</name>
</gene>
<keyword evidence="10 14" id="KW-0539">Nucleus</keyword>
<dbReference type="PROSITE" id="PS51136">
    <property type="entry name" value="WAC"/>
    <property type="match status" value="1"/>
</dbReference>
<evidence type="ECO:0000256" key="5">
    <source>
        <dbReference type="ARBA" id="ARBA00022833"/>
    </source>
</evidence>
<proteinExistence type="predicted"/>
<dbReference type="InterPro" id="IPR028942">
    <property type="entry name" value="WHIM1_dom"/>
</dbReference>
<evidence type="ECO:0000313" key="21">
    <source>
        <dbReference type="EMBL" id="CAL1546882.1"/>
    </source>
</evidence>
<dbReference type="GO" id="GO:0045740">
    <property type="term" value="P:positive regulation of DNA replication"/>
    <property type="evidence" value="ECO:0007669"/>
    <property type="project" value="TreeGrafter"/>
</dbReference>
<dbReference type="InterPro" id="IPR001487">
    <property type="entry name" value="Bromodomain"/>
</dbReference>
<organism evidence="21 22">
    <name type="scientific">Lymnaea stagnalis</name>
    <name type="common">Great pond snail</name>
    <name type="synonym">Helix stagnalis</name>
    <dbReference type="NCBI Taxonomy" id="6523"/>
    <lineage>
        <taxon>Eukaryota</taxon>
        <taxon>Metazoa</taxon>
        <taxon>Spiralia</taxon>
        <taxon>Lophotrochozoa</taxon>
        <taxon>Mollusca</taxon>
        <taxon>Gastropoda</taxon>
        <taxon>Heterobranchia</taxon>
        <taxon>Euthyneura</taxon>
        <taxon>Panpulmonata</taxon>
        <taxon>Hygrophila</taxon>
        <taxon>Lymnaeoidea</taxon>
        <taxon>Lymnaeidae</taxon>
        <taxon>Lymnaea</taxon>
    </lineage>
</organism>
<feature type="domain" description="WAC" evidence="20">
    <location>
        <begin position="22"/>
        <end position="128"/>
    </location>
</feature>
<dbReference type="GO" id="GO:0003677">
    <property type="term" value="F:DNA binding"/>
    <property type="evidence" value="ECO:0007669"/>
    <property type="project" value="TreeGrafter"/>
</dbReference>
<feature type="compositionally biased region" description="Basic and acidic residues" evidence="16">
    <location>
        <begin position="821"/>
        <end position="831"/>
    </location>
</feature>
<evidence type="ECO:0000259" key="18">
    <source>
        <dbReference type="PROSITE" id="PS50016"/>
    </source>
</evidence>
<dbReference type="GO" id="GO:0006338">
    <property type="term" value="P:chromatin remodeling"/>
    <property type="evidence" value="ECO:0007669"/>
    <property type="project" value="InterPro"/>
</dbReference>
<feature type="compositionally biased region" description="Basic and acidic residues" evidence="16">
    <location>
        <begin position="656"/>
        <end position="672"/>
    </location>
</feature>
<dbReference type="GO" id="GO:0031445">
    <property type="term" value="P:regulation of heterochromatin formation"/>
    <property type="evidence" value="ECO:0007669"/>
    <property type="project" value="TreeGrafter"/>
</dbReference>
<dbReference type="PROSITE" id="PS50827">
    <property type="entry name" value="DDT"/>
    <property type="match status" value="1"/>
</dbReference>
<keyword evidence="6" id="KW-0805">Transcription regulation</keyword>
<evidence type="ECO:0000256" key="15">
    <source>
        <dbReference type="SAM" id="Coils"/>
    </source>
</evidence>
<keyword evidence="8 12" id="KW-0103">Bromodomain</keyword>
<dbReference type="Pfam" id="PF00439">
    <property type="entry name" value="Bromodomain"/>
    <property type="match status" value="1"/>
</dbReference>
<dbReference type="CDD" id="cd15532">
    <property type="entry name" value="PHD2_CHD_II"/>
    <property type="match status" value="1"/>
</dbReference>
<dbReference type="InterPro" id="IPR018501">
    <property type="entry name" value="DDT_dom"/>
</dbReference>
<dbReference type="SUPFAM" id="SSF57903">
    <property type="entry name" value="FYVE/PHD zinc finger"/>
    <property type="match status" value="2"/>
</dbReference>
<keyword evidence="3" id="KW-0479">Metal-binding</keyword>
<feature type="compositionally biased region" description="Acidic residues" evidence="16">
    <location>
        <begin position="1199"/>
        <end position="1258"/>
    </location>
</feature>
<evidence type="ECO:0000256" key="8">
    <source>
        <dbReference type="ARBA" id="ARBA00023117"/>
    </source>
</evidence>
<dbReference type="SMART" id="SM00571">
    <property type="entry name" value="DDT"/>
    <property type="match status" value="1"/>
</dbReference>
<feature type="region of interest" description="Disordered" evidence="16">
    <location>
        <begin position="821"/>
        <end position="845"/>
    </location>
</feature>
<evidence type="ECO:0000259" key="19">
    <source>
        <dbReference type="PROSITE" id="PS50827"/>
    </source>
</evidence>
<feature type="compositionally biased region" description="Polar residues" evidence="16">
    <location>
        <begin position="1342"/>
        <end position="1353"/>
    </location>
</feature>
<feature type="region of interest" description="Disordered" evidence="16">
    <location>
        <begin position="656"/>
        <end position="714"/>
    </location>
</feature>
<dbReference type="Gene3D" id="3.30.40.10">
    <property type="entry name" value="Zinc/RING finger domain, C3HC4 (zinc finger)"/>
    <property type="match status" value="2"/>
</dbReference>
<dbReference type="FunFam" id="3.30.40.10:FF:000300">
    <property type="entry name" value="Bromodomain adjacent to zinc finger domain protein 1A"/>
    <property type="match status" value="1"/>
</dbReference>
<dbReference type="PRINTS" id="PR00503">
    <property type="entry name" value="BROMODOMAIN"/>
</dbReference>
<dbReference type="SUPFAM" id="SSF47370">
    <property type="entry name" value="Bromodomain"/>
    <property type="match status" value="1"/>
</dbReference>
<dbReference type="InterPro" id="IPR001965">
    <property type="entry name" value="Znf_PHD"/>
</dbReference>
<evidence type="ECO:0000256" key="9">
    <source>
        <dbReference type="ARBA" id="ARBA00023163"/>
    </source>
</evidence>
<feature type="compositionally biased region" description="Basic and acidic residues" evidence="16">
    <location>
        <begin position="484"/>
        <end position="497"/>
    </location>
</feature>
<keyword evidence="9" id="KW-0804">Transcription</keyword>
<evidence type="ECO:0000256" key="7">
    <source>
        <dbReference type="ARBA" id="ARBA00023054"/>
    </source>
</evidence>
<keyword evidence="7 15" id="KW-0175">Coiled coil</keyword>
<dbReference type="PANTHER" id="PTHR46510">
    <property type="entry name" value="BROMODOMAIN ADJACENT TO ZINC FINGER DOMAIN PROTEIN 1A"/>
    <property type="match status" value="1"/>
</dbReference>
<dbReference type="SMART" id="SM00297">
    <property type="entry name" value="BROMO"/>
    <property type="match status" value="1"/>
</dbReference>
<dbReference type="EMBL" id="CAXITT010000872">
    <property type="protein sequence ID" value="CAL1546882.1"/>
    <property type="molecule type" value="Genomic_DNA"/>
</dbReference>
<dbReference type="PROSITE" id="PS50014">
    <property type="entry name" value="BROMODOMAIN_2"/>
    <property type="match status" value="1"/>
</dbReference>
<keyword evidence="2" id="KW-0597">Phosphoprotein</keyword>
<evidence type="ECO:0000256" key="10">
    <source>
        <dbReference type="ARBA" id="ARBA00023242"/>
    </source>
</evidence>
<evidence type="ECO:0000256" key="12">
    <source>
        <dbReference type="PROSITE-ProRule" id="PRU00035"/>
    </source>
</evidence>
<dbReference type="CDD" id="cd15627">
    <property type="entry name" value="PHD_BAZ1A"/>
    <property type="match status" value="1"/>
</dbReference>
<dbReference type="Pfam" id="PF00628">
    <property type="entry name" value="PHD"/>
    <property type="match status" value="2"/>
</dbReference>
<evidence type="ECO:0000256" key="13">
    <source>
        <dbReference type="PROSITE-ProRule" id="PRU00146"/>
    </source>
</evidence>
<dbReference type="Proteomes" id="UP001497497">
    <property type="component" value="Unassembled WGS sequence"/>
</dbReference>
<name>A0AAV2IMK8_LYMST</name>
<dbReference type="InterPro" id="IPR019787">
    <property type="entry name" value="Znf_PHD-finger"/>
</dbReference>
<dbReference type="Gene3D" id="1.20.920.10">
    <property type="entry name" value="Bromodomain-like"/>
    <property type="match status" value="1"/>
</dbReference>
<evidence type="ECO:0000256" key="11">
    <source>
        <dbReference type="ARBA" id="ARBA00068253"/>
    </source>
</evidence>
<dbReference type="InterPro" id="IPR019786">
    <property type="entry name" value="Zinc_finger_PHD-type_CS"/>
</dbReference>
<feature type="compositionally biased region" description="Basic and acidic residues" evidence="16">
    <location>
        <begin position="691"/>
        <end position="714"/>
    </location>
</feature>
<evidence type="ECO:0000313" key="22">
    <source>
        <dbReference type="Proteomes" id="UP001497497"/>
    </source>
</evidence>
<evidence type="ECO:0000256" key="14">
    <source>
        <dbReference type="PROSITE-ProRule" id="PRU00475"/>
    </source>
</evidence>
<dbReference type="PROSITE" id="PS50016">
    <property type="entry name" value="ZF_PHD_2"/>
    <property type="match status" value="2"/>
</dbReference>
<dbReference type="PROSITE" id="PS00633">
    <property type="entry name" value="BROMODOMAIN_1"/>
    <property type="match status" value="1"/>
</dbReference>
<keyword evidence="22" id="KW-1185">Reference proteome</keyword>
<evidence type="ECO:0000256" key="1">
    <source>
        <dbReference type="ARBA" id="ARBA00004123"/>
    </source>
</evidence>
<keyword evidence="4 13" id="KW-0863">Zinc-finger</keyword>
<dbReference type="PANTHER" id="PTHR46510:SF1">
    <property type="entry name" value="BROMODOMAIN ADJACENT TO ZINC FINGER DOMAIN PROTEIN 1A"/>
    <property type="match status" value="1"/>
</dbReference>
<reference evidence="21 22" key="1">
    <citation type="submission" date="2024-04" db="EMBL/GenBank/DDBJ databases">
        <authorList>
            <consortium name="Genoscope - CEA"/>
            <person name="William W."/>
        </authorList>
    </citation>
    <scope>NUCLEOTIDE SEQUENCE [LARGE SCALE GENOMIC DNA]</scope>
</reference>
<dbReference type="InterPro" id="IPR013136">
    <property type="entry name" value="WSTF_Acf1_Cbp146"/>
</dbReference>
<evidence type="ECO:0000256" key="4">
    <source>
        <dbReference type="ARBA" id="ARBA00022771"/>
    </source>
</evidence>
<dbReference type="InterPro" id="IPR047171">
    <property type="entry name" value="BAZ1A"/>
</dbReference>
<feature type="region of interest" description="Disordered" evidence="16">
    <location>
        <begin position="482"/>
        <end position="508"/>
    </location>
</feature>